<gene>
    <name evidence="3" type="ORF">Acr_29g0012300</name>
</gene>
<sequence length="560" mass="61965">MPLYGHKELQMMNWSKKSVAIPNHENKCSDKLKRVQRQATTLEDELKKKDEELAIVVEKLAATAEDQTLVIGKLPAAQTELDSSQGEVAELHRMAQGPVYQWAETKPPVAFSDPPVSYLSAEYANRPSKEDEEAGDCGAEVEDPKVEKEPDIEEKATRAEGEHQDKYRGDNPELGAQVAQRSSRVHALAKICCSMSKLYSCHSENISDNSFALALGHPELGARENEDCIFANKVLHGFVLKPTFSRTSLTSSSISCTSSMAALVLIVARGGNINNNELSLQLLGTSLNFECCSSQGPDRCGVVDLPMICLVNMMLPSFGPQSCEWSRGGGLLQGIVNFVSIAVQPWVWSDLNFLYPSLLLINKLFQVCSFLACAPFPHERGISTADYVSWDIPHGKWLSVVRLVSNLGEEFVNWFFENHVDALPHRPSRSSVLFFHFLIERSPQEDVPEACFSCLTSSSNQAYISAHIMRSRMSTRGLSVRRVELLQRAPFLQSRARKGLVPLEELLLWRRPGGPGFGPHQEDWGVVVRLGGTLCLLDATSFDVTLALSLSVIKMGLFAL</sequence>
<dbReference type="AlphaFoldDB" id="A0A7J0HG58"/>
<feature type="coiled-coil region" evidence="1">
    <location>
        <begin position="25"/>
        <end position="59"/>
    </location>
</feature>
<organism evidence="3 4">
    <name type="scientific">Actinidia rufa</name>
    <dbReference type="NCBI Taxonomy" id="165716"/>
    <lineage>
        <taxon>Eukaryota</taxon>
        <taxon>Viridiplantae</taxon>
        <taxon>Streptophyta</taxon>
        <taxon>Embryophyta</taxon>
        <taxon>Tracheophyta</taxon>
        <taxon>Spermatophyta</taxon>
        <taxon>Magnoliopsida</taxon>
        <taxon>eudicotyledons</taxon>
        <taxon>Gunneridae</taxon>
        <taxon>Pentapetalae</taxon>
        <taxon>asterids</taxon>
        <taxon>Ericales</taxon>
        <taxon>Actinidiaceae</taxon>
        <taxon>Actinidia</taxon>
    </lineage>
</organism>
<comment type="caution">
    <text evidence="3">The sequence shown here is derived from an EMBL/GenBank/DDBJ whole genome shotgun (WGS) entry which is preliminary data.</text>
</comment>
<dbReference type="EMBL" id="BJWL01000029">
    <property type="protein sequence ID" value="GFZ22068.1"/>
    <property type="molecule type" value="Genomic_DNA"/>
</dbReference>
<evidence type="ECO:0000256" key="2">
    <source>
        <dbReference type="SAM" id="MobiDB-lite"/>
    </source>
</evidence>
<accession>A0A7J0HG58</accession>
<keyword evidence="1" id="KW-0175">Coiled coil</keyword>
<feature type="region of interest" description="Disordered" evidence="2">
    <location>
        <begin position="125"/>
        <end position="171"/>
    </location>
</feature>
<evidence type="ECO:0000313" key="3">
    <source>
        <dbReference type="EMBL" id="GFZ22068.1"/>
    </source>
</evidence>
<evidence type="ECO:0000313" key="4">
    <source>
        <dbReference type="Proteomes" id="UP000585474"/>
    </source>
</evidence>
<feature type="compositionally biased region" description="Acidic residues" evidence="2">
    <location>
        <begin position="130"/>
        <end position="141"/>
    </location>
</feature>
<feature type="compositionally biased region" description="Basic and acidic residues" evidence="2">
    <location>
        <begin position="142"/>
        <end position="171"/>
    </location>
</feature>
<evidence type="ECO:0000256" key="1">
    <source>
        <dbReference type="SAM" id="Coils"/>
    </source>
</evidence>
<keyword evidence="4" id="KW-1185">Reference proteome</keyword>
<reference evidence="3 4" key="1">
    <citation type="submission" date="2019-07" db="EMBL/GenBank/DDBJ databases">
        <title>De Novo Assembly of kiwifruit Actinidia rufa.</title>
        <authorList>
            <person name="Sugita-Konishi S."/>
            <person name="Sato K."/>
            <person name="Mori E."/>
            <person name="Abe Y."/>
            <person name="Kisaki G."/>
            <person name="Hamano K."/>
            <person name="Suezawa K."/>
            <person name="Otani M."/>
            <person name="Fukuda T."/>
            <person name="Manabe T."/>
            <person name="Gomi K."/>
            <person name="Tabuchi M."/>
            <person name="Akimitsu K."/>
            <person name="Kataoka I."/>
        </authorList>
    </citation>
    <scope>NUCLEOTIDE SEQUENCE [LARGE SCALE GENOMIC DNA]</scope>
    <source>
        <strain evidence="4">cv. Fuchu</strain>
    </source>
</reference>
<dbReference type="Proteomes" id="UP000585474">
    <property type="component" value="Unassembled WGS sequence"/>
</dbReference>
<name>A0A7J0HG58_9ERIC</name>
<protein>
    <submittedName>
        <fullName evidence="3">Uncharacterized protein</fullName>
    </submittedName>
</protein>
<proteinExistence type="predicted"/>